<organism evidence="3 4">
    <name type="scientific">Maudiozyma exigua</name>
    <name type="common">Yeast</name>
    <name type="synonym">Kazachstania exigua</name>
    <dbReference type="NCBI Taxonomy" id="34358"/>
    <lineage>
        <taxon>Eukaryota</taxon>
        <taxon>Fungi</taxon>
        <taxon>Dikarya</taxon>
        <taxon>Ascomycota</taxon>
        <taxon>Saccharomycotina</taxon>
        <taxon>Saccharomycetes</taxon>
        <taxon>Saccharomycetales</taxon>
        <taxon>Saccharomycetaceae</taxon>
        <taxon>Maudiozyma</taxon>
    </lineage>
</organism>
<feature type="region of interest" description="Disordered" evidence="1">
    <location>
        <begin position="591"/>
        <end position="610"/>
    </location>
</feature>
<dbReference type="PANTHER" id="PTHR13526">
    <property type="entry name" value="TRANSCRIPTION FACTOR SPT20 HOMOLOG"/>
    <property type="match status" value="1"/>
</dbReference>
<feature type="compositionally biased region" description="Polar residues" evidence="1">
    <location>
        <begin position="705"/>
        <end position="730"/>
    </location>
</feature>
<feature type="region of interest" description="Disordered" evidence="1">
    <location>
        <begin position="513"/>
        <end position="550"/>
    </location>
</feature>
<dbReference type="InterPro" id="IPR046468">
    <property type="entry name" value="Spt20-like_SEP"/>
</dbReference>
<dbReference type="InterPro" id="IPR021950">
    <property type="entry name" value="Spt20"/>
</dbReference>
<dbReference type="AlphaFoldDB" id="A0A9P7BCF7"/>
<proteinExistence type="predicted"/>
<keyword evidence="4" id="KW-1185">Reference proteome</keyword>
<dbReference type="GO" id="GO:0006357">
    <property type="term" value="P:regulation of transcription by RNA polymerase II"/>
    <property type="evidence" value="ECO:0007669"/>
    <property type="project" value="TreeGrafter"/>
</dbReference>
<feature type="compositionally biased region" description="Polar residues" evidence="1">
    <location>
        <begin position="616"/>
        <end position="629"/>
    </location>
</feature>
<evidence type="ECO:0000313" key="4">
    <source>
        <dbReference type="Proteomes" id="UP000750334"/>
    </source>
</evidence>
<dbReference type="PANTHER" id="PTHR13526:SF8">
    <property type="entry name" value="TRANSCRIPTION FACTOR SPT20 HOMOLOG"/>
    <property type="match status" value="1"/>
</dbReference>
<feature type="compositionally biased region" description="Basic residues" evidence="1">
    <location>
        <begin position="676"/>
        <end position="685"/>
    </location>
</feature>
<dbReference type="GO" id="GO:0000124">
    <property type="term" value="C:SAGA complex"/>
    <property type="evidence" value="ECO:0007669"/>
    <property type="project" value="InterPro"/>
</dbReference>
<feature type="domain" description="Spt20-like SEP" evidence="2">
    <location>
        <begin position="190"/>
        <end position="431"/>
    </location>
</feature>
<dbReference type="OrthoDB" id="1932706at2759"/>
<comment type="caution">
    <text evidence="3">The sequence shown here is derived from an EMBL/GenBank/DDBJ whole genome shotgun (WGS) entry which is preliminary data.</text>
</comment>
<dbReference type="Proteomes" id="UP000750334">
    <property type="component" value="Unassembled WGS sequence"/>
</dbReference>
<feature type="compositionally biased region" description="Low complexity" evidence="1">
    <location>
        <begin position="631"/>
        <end position="643"/>
    </location>
</feature>
<dbReference type="Pfam" id="PF12090">
    <property type="entry name" value="Spt20_SEP"/>
    <property type="match status" value="1"/>
</dbReference>
<dbReference type="EMBL" id="PUHR01000004">
    <property type="protein sequence ID" value="KAG0672245.1"/>
    <property type="molecule type" value="Genomic_DNA"/>
</dbReference>
<protein>
    <submittedName>
        <fullName evidence="3">Transcription factor spt20</fullName>
    </submittedName>
</protein>
<evidence type="ECO:0000313" key="3">
    <source>
        <dbReference type="EMBL" id="KAG0672245.1"/>
    </source>
</evidence>
<feature type="region of interest" description="Disordered" evidence="1">
    <location>
        <begin position="39"/>
        <end position="58"/>
    </location>
</feature>
<sequence>MSAVNSPNNDGQAINVGIPVNTPGSGLSPQGVAVNLNINNRNNSNTSSNGSSINLSTGNAVNLPNGSPQMVQTGLQQNIGNSPNMGRPVMNNPRLTQAQLQILQQQQQQMKLQHQQQQNGSNNPLNNPNLTPQQKQKLMLQQRALQQQRQQQAMHNFENQFYQLLMTINKKPKRLYSFVEDTDSILKKYEQYRPSFEFHIYENNYKICAPANTRVQQQQKSPEISNDGLVLNKNNEILKDFLEYVARGIMPEALMEVLRDCNLQLYEGNVVLQVYDHTNTVDIIPKDQPKQTKLETPASVPPSVTSTGSNANSDVTSTTGAIVSPTDQLKTPESNVALGQTPVIKKEEISNSNLTTSGSRSNLVKASFRRPRVYRTLLRPTDLSSYYDMMTYADQARFSDTIYNQLEAELLTLTKRNIDLNVKLNPYEHQEKIGNDDFSAPEWDAANQKMKFKHREMSNDENTKGVVGHIAQHEELPQHNSTYEQMMLIMSERTSTTTNSAFAAALAKHATDLKASKSGSSGSGNSKNSSGSTRGSNSNNNNVGGLSTSDSKSSIAAANAAAAASSMTNENNQFSRLKFIEQYRVNKEKRKQQQALNAVKGNGSHNGAALPFNMKISMTTGGTEPSKTPQKQKGQTGKKAAGTQGKGTKRAGTSDKPKVKRPRKPKKTPTSGEAPKKKRVTKKKAAAAAAAAASASTPTATTPAENKTGSTSATPANTKAQGSPPVQTPK</sequence>
<feature type="compositionally biased region" description="Low complexity" evidence="1">
    <location>
        <begin position="686"/>
        <end position="704"/>
    </location>
</feature>
<evidence type="ECO:0000259" key="2">
    <source>
        <dbReference type="Pfam" id="PF12090"/>
    </source>
</evidence>
<feature type="compositionally biased region" description="Low complexity" evidence="1">
    <location>
        <begin position="516"/>
        <end position="550"/>
    </location>
</feature>
<feature type="region of interest" description="Disordered" evidence="1">
    <location>
        <begin position="103"/>
        <end position="131"/>
    </location>
</feature>
<gene>
    <name evidence="3" type="primary">SPT20</name>
    <name evidence="3" type="ORF">C6P45_003720</name>
</gene>
<feature type="compositionally biased region" description="Basic residues" evidence="1">
    <location>
        <begin position="658"/>
        <end position="667"/>
    </location>
</feature>
<reference evidence="3 4" key="1">
    <citation type="submission" date="2020-11" db="EMBL/GenBank/DDBJ databases">
        <title>Kefir isolates.</title>
        <authorList>
            <person name="Marcisauskas S."/>
            <person name="Kim Y."/>
            <person name="Blasche S."/>
        </authorList>
    </citation>
    <scope>NUCLEOTIDE SEQUENCE [LARGE SCALE GENOMIC DNA]</scope>
    <source>
        <strain evidence="3 4">OG2</strain>
    </source>
</reference>
<feature type="region of interest" description="Disordered" evidence="1">
    <location>
        <begin position="287"/>
        <end position="316"/>
    </location>
</feature>
<dbReference type="GO" id="GO:0003712">
    <property type="term" value="F:transcription coregulator activity"/>
    <property type="evidence" value="ECO:0007669"/>
    <property type="project" value="InterPro"/>
</dbReference>
<accession>A0A9P7BCF7</accession>
<feature type="region of interest" description="Disordered" evidence="1">
    <location>
        <begin position="616"/>
        <end position="730"/>
    </location>
</feature>
<feature type="compositionally biased region" description="Polar residues" evidence="1">
    <location>
        <begin position="302"/>
        <end position="316"/>
    </location>
</feature>
<evidence type="ECO:0000256" key="1">
    <source>
        <dbReference type="SAM" id="MobiDB-lite"/>
    </source>
</evidence>
<name>A0A9P7BCF7_MAUEX</name>